<evidence type="ECO:0000256" key="14">
    <source>
        <dbReference type="ARBA" id="ARBA00023136"/>
    </source>
</evidence>
<feature type="transmembrane region" description="Helical" evidence="20">
    <location>
        <begin position="180"/>
        <end position="197"/>
    </location>
</feature>
<evidence type="ECO:0000256" key="13">
    <source>
        <dbReference type="ARBA" id="ARBA00023065"/>
    </source>
</evidence>
<dbReference type="GO" id="GO:1990454">
    <property type="term" value="C:L-type voltage-gated calcium channel complex"/>
    <property type="evidence" value="ECO:0007669"/>
    <property type="project" value="TreeGrafter"/>
</dbReference>
<dbReference type="GO" id="GO:0005245">
    <property type="term" value="F:voltage-gated calcium channel activity"/>
    <property type="evidence" value="ECO:0007669"/>
    <property type="project" value="InterPro"/>
</dbReference>
<feature type="region of interest" description="Disordered" evidence="21">
    <location>
        <begin position="18"/>
        <end position="38"/>
    </location>
</feature>
<proteinExistence type="inferred from homology"/>
<evidence type="ECO:0000256" key="5">
    <source>
        <dbReference type="ARBA" id="ARBA00022448"/>
    </source>
</evidence>
<keyword evidence="23" id="KW-1185">Reference proteome</keyword>
<keyword evidence="11 20" id="KW-0851">Voltage-gated channel</keyword>
<reference evidence="23" key="2">
    <citation type="submission" date="2017-12" db="EMBL/GenBank/DDBJ databases">
        <title>Genome sequence of the Bar-tailed Godwit (Limosa lapponica baueri).</title>
        <authorList>
            <person name="Lima N.C.B."/>
            <person name="Parody-Merino A.M."/>
            <person name="Battley P.F."/>
            <person name="Fidler A.E."/>
            <person name="Prosdocimi F."/>
        </authorList>
    </citation>
    <scope>NUCLEOTIDE SEQUENCE [LARGE SCALE GENOMIC DNA]</scope>
</reference>
<comment type="function">
    <text evidence="1 20">Regulatory subunit of the voltage-gated calcium channel that gives rise to L-type calcium currents in skeletal muscle. Regulates channel inactivation kinetics.</text>
</comment>
<keyword evidence="15" id="KW-1015">Disulfide bond</keyword>
<evidence type="ECO:0000256" key="9">
    <source>
        <dbReference type="ARBA" id="ARBA00022692"/>
    </source>
</evidence>
<dbReference type="Pfam" id="PF13903">
    <property type="entry name" value="Claudin_2"/>
    <property type="match status" value="1"/>
</dbReference>
<comment type="similarity">
    <text evidence="3 20">Belongs to the PMP-22/EMP/MP20 family. CACNG subfamily.</text>
</comment>
<feature type="transmembrane region" description="Helical" evidence="20">
    <location>
        <begin position="217"/>
        <end position="243"/>
    </location>
</feature>
<feature type="transmembrane region" description="Helical" evidence="20">
    <location>
        <begin position="144"/>
        <end position="168"/>
    </location>
</feature>
<evidence type="ECO:0000256" key="7">
    <source>
        <dbReference type="ARBA" id="ARBA00022568"/>
    </source>
</evidence>
<dbReference type="Proteomes" id="UP000233556">
    <property type="component" value="Unassembled WGS sequence"/>
</dbReference>
<dbReference type="PRINTS" id="PR01601">
    <property type="entry name" value="VDCCGAMMA1"/>
</dbReference>
<evidence type="ECO:0000256" key="17">
    <source>
        <dbReference type="ARBA" id="ARBA00023303"/>
    </source>
</evidence>
<dbReference type="OrthoDB" id="9937541at2759"/>
<evidence type="ECO:0000256" key="10">
    <source>
        <dbReference type="ARBA" id="ARBA00022837"/>
    </source>
</evidence>
<accession>A0A2I0U8I2</accession>
<evidence type="ECO:0000313" key="22">
    <source>
        <dbReference type="EMBL" id="PKU42367.1"/>
    </source>
</evidence>
<evidence type="ECO:0000256" key="12">
    <source>
        <dbReference type="ARBA" id="ARBA00022989"/>
    </source>
</evidence>
<keyword evidence="13 20" id="KW-0406">Ion transport</keyword>
<dbReference type="PANTHER" id="PTHR15025">
    <property type="entry name" value="VOLTAGE-DEPENDENT CALCIUM CHANNEL GAMMA-1 SUBUNIT-RELATED"/>
    <property type="match status" value="1"/>
</dbReference>
<evidence type="ECO:0000256" key="3">
    <source>
        <dbReference type="ARBA" id="ARBA00007111"/>
    </source>
</evidence>
<dbReference type="GO" id="GO:0005246">
    <property type="term" value="F:calcium channel regulator activity"/>
    <property type="evidence" value="ECO:0007669"/>
    <property type="project" value="TreeGrafter"/>
</dbReference>
<keyword evidence="17 20" id="KW-0407">Ion channel</keyword>
<evidence type="ECO:0000256" key="1">
    <source>
        <dbReference type="ARBA" id="ARBA00003367"/>
    </source>
</evidence>
<reference evidence="23" key="1">
    <citation type="submission" date="2017-11" db="EMBL/GenBank/DDBJ databases">
        <authorList>
            <person name="Lima N.C."/>
            <person name="Parody-Merino A.M."/>
            <person name="Battley P.F."/>
            <person name="Fidler A.E."/>
            <person name="Prosdocimi F."/>
        </authorList>
    </citation>
    <scope>NUCLEOTIDE SEQUENCE [LARGE SCALE GENOMIC DNA]</scope>
</reference>
<evidence type="ECO:0000256" key="16">
    <source>
        <dbReference type="ARBA" id="ARBA00023180"/>
    </source>
</evidence>
<dbReference type="AlphaFoldDB" id="A0A2I0U8I2"/>
<evidence type="ECO:0000256" key="11">
    <source>
        <dbReference type="ARBA" id="ARBA00022882"/>
    </source>
</evidence>
<evidence type="ECO:0000256" key="18">
    <source>
        <dbReference type="ARBA" id="ARBA00029680"/>
    </source>
</evidence>
<evidence type="ECO:0000256" key="20">
    <source>
        <dbReference type="RuleBase" id="RU363085"/>
    </source>
</evidence>
<keyword evidence="16" id="KW-0325">Glycoprotein</keyword>
<dbReference type="InterPro" id="IPR004031">
    <property type="entry name" value="PMP22/EMP/MP20/Claudin"/>
</dbReference>
<dbReference type="InterPro" id="IPR005421">
    <property type="entry name" value="VDCC_g1su"/>
</dbReference>
<name>A0A2I0U8I2_LIMLA</name>
<gene>
    <name evidence="22" type="ORF">llap_7328</name>
</gene>
<dbReference type="Gene3D" id="1.20.140.150">
    <property type="match status" value="1"/>
</dbReference>
<evidence type="ECO:0000313" key="23">
    <source>
        <dbReference type="Proteomes" id="UP000233556"/>
    </source>
</evidence>
<evidence type="ECO:0000256" key="21">
    <source>
        <dbReference type="SAM" id="MobiDB-lite"/>
    </source>
</evidence>
<dbReference type="GO" id="GO:1902514">
    <property type="term" value="P:regulation of calcium ion transmembrane transport via high voltage-gated calcium channel"/>
    <property type="evidence" value="ECO:0007669"/>
    <property type="project" value="TreeGrafter"/>
</dbReference>
<evidence type="ECO:0000256" key="15">
    <source>
        <dbReference type="ARBA" id="ARBA00023157"/>
    </source>
</evidence>
<keyword evidence="8 20" id="KW-0107">Calcium channel</keyword>
<keyword evidence="6" id="KW-1003">Cell membrane</keyword>
<dbReference type="PRINTS" id="PR01792">
    <property type="entry name" value="VDCCGAMMA"/>
</dbReference>
<feature type="transmembrane region" description="Helical" evidence="20">
    <location>
        <begin position="46"/>
        <end position="69"/>
    </location>
</feature>
<keyword evidence="7 20" id="KW-0109">Calcium transport</keyword>
<keyword evidence="14 20" id="KW-0472">Membrane</keyword>
<evidence type="ECO:0000256" key="6">
    <source>
        <dbReference type="ARBA" id="ARBA00022475"/>
    </source>
</evidence>
<dbReference type="InterPro" id="IPR008368">
    <property type="entry name" value="VDCC_gsu"/>
</dbReference>
<dbReference type="EMBL" id="KZ506000">
    <property type="protein sequence ID" value="PKU42367.1"/>
    <property type="molecule type" value="Genomic_DNA"/>
</dbReference>
<protein>
    <recommendedName>
        <fullName evidence="4 20">Voltage-dependent calcium channel gamma-1 subunit</fullName>
    </recommendedName>
    <alternativeName>
        <fullName evidence="18 20">Dihydropyridine-sensitive L-type, skeletal muscle calcium channel subunit gamma</fullName>
    </alternativeName>
</protein>
<keyword evidence="5 20" id="KW-0813">Transport</keyword>
<keyword evidence="10 20" id="KW-0106">Calcium</keyword>
<keyword evidence="12 20" id="KW-1133">Transmembrane helix</keyword>
<evidence type="ECO:0000256" key="8">
    <source>
        <dbReference type="ARBA" id="ARBA00022673"/>
    </source>
</evidence>
<comment type="subunit">
    <text evidence="19 20">Component of a calcium channel complex consisting of a pore-forming alpha subunit (CACNA1S) and the ancillary subunits CACNB1 or CACNB2, CACNG1 and CACNA2D1. The channel complex contains alpha, beta, gamma and delta subunits in a 1:1:1:1 ratio, i.e. it contains either CACNB1 or CACNB2.</text>
</comment>
<evidence type="ECO:0000256" key="4">
    <source>
        <dbReference type="ARBA" id="ARBA00019950"/>
    </source>
</evidence>
<evidence type="ECO:0000256" key="19">
    <source>
        <dbReference type="ARBA" id="ARBA00046683"/>
    </source>
</evidence>
<keyword evidence="9 20" id="KW-0812">Transmembrane</keyword>
<sequence>MVQGLTFAKGSDAPGFRETLRITRRAPPGTPGRSGMDESKPLKVRLTFSVILVGISLLFAAVVTDHWAVLSPKVEKYNATCEAAHFGLWRLCTKRIFMQEQGPKEKGCGPITLPGEHNCSYFKHFTPGQSSEIFEVTTQKEYSISAAAIAIFSVGFAIIGTVCVLLSFGKKRDYLLKPASMFYTFAGLCIIISVEVMRQSVKRMIDSKETVWMEYSYSWSFACACSSFVLLFICGIALLLIALPRFPQNPWETCMDAEPEH</sequence>
<dbReference type="PANTHER" id="PTHR15025:SF1">
    <property type="entry name" value="VOLTAGE-DEPENDENT CALCIUM CHANNEL GAMMA-1 SUBUNIT"/>
    <property type="match status" value="1"/>
</dbReference>
<evidence type="ECO:0000256" key="2">
    <source>
        <dbReference type="ARBA" id="ARBA00004415"/>
    </source>
</evidence>
<organism evidence="22 23">
    <name type="scientific">Limosa lapponica baueri</name>
    <dbReference type="NCBI Taxonomy" id="1758121"/>
    <lineage>
        <taxon>Eukaryota</taxon>
        <taxon>Metazoa</taxon>
        <taxon>Chordata</taxon>
        <taxon>Craniata</taxon>
        <taxon>Vertebrata</taxon>
        <taxon>Euteleostomi</taxon>
        <taxon>Archelosauria</taxon>
        <taxon>Archosauria</taxon>
        <taxon>Dinosauria</taxon>
        <taxon>Saurischia</taxon>
        <taxon>Theropoda</taxon>
        <taxon>Coelurosauria</taxon>
        <taxon>Aves</taxon>
        <taxon>Neognathae</taxon>
        <taxon>Neoaves</taxon>
        <taxon>Charadriiformes</taxon>
        <taxon>Scolopacidae</taxon>
        <taxon>Limosa</taxon>
    </lineage>
</organism>
<comment type="subcellular location">
    <subcellularLocation>
        <location evidence="2">Cell membrane</location>
        <location evidence="2">Sarcolemma</location>
        <topology evidence="2">Multi-pass membrane protein</topology>
    </subcellularLocation>
    <subcellularLocation>
        <location evidence="20">Membrane</location>
        <topology evidence="20">Multi-pass membrane protein</topology>
    </subcellularLocation>
</comment>